<dbReference type="STRING" id="321339.SAMN05444340_11030"/>
<evidence type="ECO:0000313" key="2">
    <source>
        <dbReference type="EMBL" id="SDY54052.1"/>
    </source>
</evidence>
<feature type="region of interest" description="Disordered" evidence="1">
    <location>
        <begin position="164"/>
        <end position="206"/>
    </location>
</feature>
<reference evidence="2 3" key="1">
    <citation type="submission" date="2016-10" db="EMBL/GenBank/DDBJ databases">
        <authorList>
            <person name="de Groot N.N."/>
        </authorList>
    </citation>
    <scope>NUCLEOTIDE SEQUENCE [LARGE SCALE GENOMIC DNA]</scope>
    <source>
        <strain evidence="2 3">DSM 26880</strain>
    </source>
</reference>
<dbReference type="InterPro" id="IPR003772">
    <property type="entry name" value="YceD"/>
</dbReference>
<feature type="compositionally biased region" description="Gly residues" evidence="1">
    <location>
        <begin position="196"/>
        <end position="206"/>
    </location>
</feature>
<protein>
    <submittedName>
        <fullName evidence="2">Uncharacterized metal-binding protein YceD, DUF177 family</fullName>
    </submittedName>
</protein>
<dbReference type="Proteomes" id="UP000199286">
    <property type="component" value="Unassembled WGS sequence"/>
</dbReference>
<organism evidence="2 3">
    <name type="scientific">Citreimonas salinaria</name>
    <dbReference type="NCBI Taxonomy" id="321339"/>
    <lineage>
        <taxon>Bacteria</taxon>
        <taxon>Pseudomonadati</taxon>
        <taxon>Pseudomonadota</taxon>
        <taxon>Alphaproteobacteria</taxon>
        <taxon>Rhodobacterales</taxon>
        <taxon>Roseobacteraceae</taxon>
        <taxon>Citreimonas</taxon>
    </lineage>
</organism>
<evidence type="ECO:0000313" key="3">
    <source>
        <dbReference type="Proteomes" id="UP000199286"/>
    </source>
</evidence>
<accession>A0A1H3KPH6</accession>
<dbReference type="OrthoDB" id="8443793at2"/>
<proteinExistence type="predicted"/>
<evidence type="ECO:0000256" key="1">
    <source>
        <dbReference type="SAM" id="MobiDB-lite"/>
    </source>
</evidence>
<keyword evidence="3" id="KW-1185">Reference proteome</keyword>
<name>A0A1H3KPH6_9RHOB</name>
<dbReference type="AlphaFoldDB" id="A0A1H3KPH6"/>
<gene>
    <name evidence="2" type="ORF">SAMN05444340_11030</name>
</gene>
<sequence length="206" mass="21548">MRQTDRNPADGAPTRLVVSALNPRAGHEFDLRPDADTCAALAEHLGATAIRKLRFAGEVTALGGRGWRLDADLGATVVQPCAVTLQPVTTRIDTDVTRRFLPAQEIEPAAEPGAEIEMPEDDTLEPLGAEIDLQAVMAEALALAMPAYPRAAGAELGEAVYADPGVTPLRDEDTRPFAGLKGLRDALGGGDEDENGNGGANGDGTR</sequence>
<dbReference type="Pfam" id="PF02620">
    <property type="entry name" value="YceD"/>
    <property type="match status" value="1"/>
</dbReference>
<dbReference type="RefSeq" id="WP_089883796.1">
    <property type="nucleotide sequence ID" value="NZ_FNPF01000010.1"/>
</dbReference>
<dbReference type="EMBL" id="FNPF01000010">
    <property type="protein sequence ID" value="SDY54052.1"/>
    <property type="molecule type" value="Genomic_DNA"/>
</dbReference>